<name>A0A160N610_9GAMM</name>
<dbReference type="OrthoDB" id="9802524at2"/>
<keyword evidence="1" id="KW-0328">Glycosyltransferase</keyword>
<dbReference type="SUPFAM" id="SSF53756">
    <property type="entry name" value="UDP-Glycosyltransferase/glycogen phosphorylase"/>
    <property type="match status" value="1"/>
</dbReference>
<keyword evidence="6" id="KW-1185">Reference proteome</keyword>
<dbReference type="KEGG" id="dtx:ATSB10_36280"/>
<evidence type="ECO:0008006" key="7">
    <source>
        <dbReference type="Google" id="ProtNLM"/>
    </source>
</evidence>
<evidence type="ECO:0000259" key="4">
    <source>
        <dbReference type="Pfam" id="PF13439"/>
    </source>
</evidence>
<dbReference type="PANTHER" id="PTHR12526">
    <property type="entry name" value="GLYCOSYLTRANSFERASE"/>
    <property type="match status" value="1"/>
</dbReference>
<dbReference type="RefSeq" id="WP_063674039.1">
    <property type="nucleotide sequence ID" value="NZ_CP014841.1"/>
</dbReference>
<dbReference type="EMBL" id="CP014841">
    <property type="protein sequence ID" value="AND71082.1"/>
    <property type="molecule type" value="Genomic_DNA"/>
</dbReference>
<gene>
    <name evidence="5" type="ORF">ATSB10_36280</name>
</gene>
<evidence type="ECO:0000259" key="3">
    <source>
        <dbReference type="Pfam" id="PF00534"/>
    </source>
</evidence>
<evidence type="ECO:0000256" key="1">
    <source>
        <dbReference type="ARBA" id="ARBA00022676"/>
    </source>
</evidence>
<dbReference type="CDD" id="cd03801">
    <property type="entry name" value="GT4_PimA-like"/>
    <property type="match status" value="1"/>
</dbReference>
<proteinExistence type="predicted"/>
<evidence type="ECO:0000313" key="5">
    <source>
        <dbReference type="EMBL" id="AND71082.1"/>
    </source>
</evidence>
<feature type="domain" description="Glycosyltransferase subfamily 4-like N-terminal" evidence="4">
    <location>
        <begin position="40"/>
        <end position="153"/>
    </location>
</feature>
<dbReference type="Pfam" id="PF13439">
    <property type="entry name" value="Glyco_transf_4"/>
    <property type="match status" value="1"/>
</dbReference>
<reference evidence="5 6" key="1">
    <citation type="submission" date="2016-02" db="EMBL/GenBank/DDBJ databases">
        <title>Complete genome sequencing and analysis of ATSB10, Dyella thiooxydans isolated from rhizosphere soil of sunflower (Helianthus annuus L.).</title>
        <authorList>
            <person name="Lee Y."/>
            <person name="Hwangbo K."/>
            <person name="Chung H."/>
            <person name="Yoo J."/>
            <person name="Kim K.Y."/>
            <person name="Sa T.M."/>
            <person name="Um Y."/>
            <person name="Madhaiyan M."/>
        </authorList>
    </citation>
    <scope>NUCLEOTIDE SEQUENCE [LARGE SCALE GENOMIC DNA]</scope>
    <source>
        <strain evidence="5 6">ATSB10</strain>
    </source>
</reference>
<accession>A0A160N610</accession>
<sequence length="343" mass="37581">MPLKIWLPAIRALSGGDVYVRRLAAALSKAGADPVIEWLPHSYQYFPQLLHGHRKPADADIVDANSWIAFAFRRPGLPLVATALHCVYKRGYPEWKSRPQAIYHDYLVGMFERRSFSRADATIAISQSTHDEVMEDFAPRRIQTIPLWVDVDRYTPARGSTASAKASRPSRILIVGNMSRRKGGDLIAPFCDALGPSFEVTVVAGLRGDTPDVSPRGASLSFLKGLSESELIGQYQGADIVVSLSRHEGFGYTALEGMACGKPVVAFRVSGLKDVIEDGETGWLVDVDDVAAMARACHVLRLDPPKAAELGEKGRERAIRLFSEDVAAAAHLDLYQSLLDTRP</sequence>
<organism evidence="5 6">
    <name type="scientific">Dyella thiooxydans</name>
    <dbReference type="NCBI Taxonomy" id="445710"/>
    <lineage>
        <taxon>Bacteria</taxon>
        <taxon>Pseudomonadati</taxon>
        <taxon>Pseudomonadota</taxon>
        <taxon>Gammaproteobacteria</taxon>
        <taxon>Lysobacterales</taxon>
        <taxon>Rhodanobacteraceae</taxon>
        <taxon>Dyella</taxon>
    </lineage>
</organism>
<feature type="domain" description="Glycosyl transferase family 1" evidence="3">
    <location>
        <begin position="219"/>
        <end position="317"/>
    </location>
</feature>
<dbReference type="AlphaFoldDB" id="A0A160N610"/>
<dbReference type="PANTHER" id="PTHR12526:SF510">
    <property type="entry name" value="D-INOSITOL 3-PHOSPHATE GLYCOSYLTRANSFERASE"/>
    <property type="match status" value="1"/>
</dbReference>
<protein>
    <recommendedName>
        <fullName evidence="7">Glycosyl transferase family 1 domain-containing protein</fullName>
    </recommendedName>
</protein>
<dbReference type="Proteomes" id="UP000077255">
    <property type="component" value="Chromosome"/>
</dbReference>
<keyword evidence="2" id="KW-0808">Transferase</keyword>
<dbReference type="InterPro" id="IPR001296">
    <property type="entry name" value="Glyco_trans_1"/>
</dbReference>
<dbReference type="Pfam" id="PF00534">
    <property type="entry name" value="Glycos_transf_1"/>
    <property type="match status" value="1"/>
</dbReference>
<dbReference type="GO" id="GO:1901135">
    <property type="term" value="P:carbohydrate derivative metabolic process"/>
    <property type="evidence" value="ECO:0007669"/>
    <property type="project" value="UniProtKB-ARBA"/>
</dbReference>
<dbReference type="Gene3D" id="3.40.50.2000">
    <property type="entry name" value="Glycogen Phosphorylase B"/>
    <property type="match status" value="2"/>
</dbReference>
<evidence type="ECO:0000313" key="6">
    <source>
        <dbReference type="Proteomes" id="UP000077255"/>
    </source>
</evidence>
<dbReference type="GO" id="GO:0016757">
    <property type="term" value="F:glycosyltransferase activity"/>
    <property type="evidence" value="ECO:0007669"/>
    <property type="project" value="UniProtKB-KW"/>
</dbReference>
<evidence type="ECO:0000256" key="2">
    <source>
        <dbReference type="ARBA" id="ARBA00022679"/>
    </source>
</evidence>
<dbReference type="PATRIC" id="fig|445710.3.peg.3627"/>
<dbReference type="InterPro" id="IPR028098">
    <property type="entry name" value="Glyco_trans_4-like_N"/>
</dbReference>
<dbReference type="STRING" id="445710.ATSB10_36280"/>